<sequence>MYSFLPLSLFRLLKVLQLLDEFFLCQV</sequence>
<gene>
    <name evidence="1" type="ORF">AZE42_14055</name>
</gene>
<evidence type="ECO:0000313" key="1">
    <source>
        <dbReference type="EMBL" id="OJA20357.1"/>
    </source>
</evidence>
<dbReference type="AlphaFoldDB" id="A0A1J8QHH3"/>
<dbReference type="EMBL" id="LVVM01000595">
    <property type="protein sequence ID" value="OJA20357.1"/>
    <property type="molecule type" value="Genomic_DNA"/>
</dbReference>
<protein>
    <submittedName>
        <fullName evidence="1">Uncharacterized protein</fullName>
    </submittedName>
</protein>
<feature type="non-terminal residue" evidence="1">
    <location>
        <position position="27"/>
    </location>
</feature>
<proteinExistence type="predicted"/>
<reference evidence="1 2" key="1">
    <citation type="submission" date="2016-03" db="EMBL/GenBank/DDBJ databases">
        <title>Comparative genomics of the ectomycorrhizal sister species Rhizopogon vinicolor and Rhizopogon vesiculosus (Basidiomycota: Boletales) reveals a divergence of the mating type B locus.</title>
        <authorList>
            <person name="Mujic A.B."/>
            <person name="Kuo A."/>
            <person name="Tritt A."/>
            <person name="Lipzen A."/>
            <person name="Chen C."/>
            <person name="Johnson J."/>
            <person name="Sharma A."/>
            <person name="Barry K."/>
            <person name="Grigoriev I.V."/>
            <person name="Spatafora J.W."/>
        </authorList>
    </citation>
    <scope>NUCLEOTIDE SEQUENCE [LARGE SCALE GENOMIC DNA]</scope>
    <source>
        <strain evidence="1 2">AM-OR11-056</strain>
    </source>
</reference>
<evidence type="ECO:0000313" key="2">
    <source>
        <dbReference type="Proteomes" id="UP000183567"/>
    </source>
</evidence>
<name>A0A1J8QHH3_9AGAM</name>
<keyword evidence="2" id="KW-1185">Reference proteome</keyword>
<dbReference type="Proteomes" id="UP000183567">
    <property type="component" value="Unassembled WGS sequence"/>
</dbReference>
<comment type="caution">
    <text evidence="1">The sequence shown here is derived from an EMBL/GenBank/DDBJ whole genome shotgun (WGS) entry which is preliminary data.</text>
</comment>
<organism evidence="1 2">
    <name type="scientific">Rhizopogon vesiculosus</name>
    <dbReference type="NCBI Taxonomy" id="180088"/>
    <lineage>
        <taxon>Eukaryota</taxon>
        <taxon>Fungi</taxon>
        <taxon>Dikarya</taxon>
        <taxon>Basidiomycota</taxon>
        <taxon>Agaricomycotina</taxon>
        <taxon>Agaricomycetes</taxon>
        <taxon>Agaricomycetidae</taxon>
        <taxon>Boletales</taxon>
        <taxon>Suillineae</taxon>
        <taxon>Rhizopogonaceae</taxon>
        <taxon>Rhizopogon</taxon>
    </lineage>
</organism>
<accession>A0A1J8QHH3</accession>